<keyword evidence="1" id="KW-1133">Transmembrane helix</keyword>
<dbReference type="EMBL" id="GG662488">
    <property type="protein sequence ID" value="EAS03363.2"/>
    <property type="molecule type" value="Genomic_DNA"/>
</dbReference>
<dbReference type="eggNOG" id="KOG3525">
    <property type="taxonomic scope" value="Eukaryota"/>
</dbReference>
<feature type="domain" description="EGF-like" evidence="3">
    <location>
        <begin position="3230"/>
        <end position="3276"/>
    </location>
</feature>
<dbReference type="eggNOG" id="KOG1218">
    <property type="taxonomic scope" value="Eukaryota"/>
</dbReference>
<dbReference type="Gene3D" id="2.10.220.10">
    <property type="entry name" value="Hormone Receptor, Insulin-like Growth Factor Receptor 1, Chain A, domain 2"/>
    <property type="match status" value="20"/>
</dbReference>
<feature type="domain" description="EGF-like" evidence="3">
    <location>
        <begin position="338"/>
        <end position="375"/>
    </location>
</feature>
<feature type="domain" description="EGF-like" evidence="3">
    <location>
        <begin position="1164"/>
        <end position="1194"/>
    </location>
</feature>
<feature type="domain" description="EGF-like" evidence="3">
    <location>
        <begin position="1065"/>
        <end position="1096"/>
    </location>
</feature>
<feature type="domain" description="EGF-like" evidence="3">
    <location>
        <begin position="547"/>
        <end position="580"/>
    </location>
</feature>
<protein>
    <submittedName>
        <fullName evidence="4">Zinc finger lsd1 subclass family protein</fullName>
    </submittedName>
</protein>
<feature type="domain" description="EGF-like" evidence="3">
    <location>
        <begin position="969"/>
        <end position="1011"/>
    </location>
</feature>
<gene>
    <name evidence="4" type="ORF">TTHERM_00694430</name>
</gene>
<dbReference type="SUPFAM" id="SSF57184">
    <property type="entry name" value="Growth factor receptor domain"/>
    <property type="match status" value="14"/>
</dbReference>
<dbReference type="SMART" id="SM01411">
    <property type="entry name" value="Ephrin_rec_like"/>
    <property type="match status" value="9"/>
</dbReference>
<feature type="transmembrane region" description="Helical" evidence="1">
    <location>
        <begin position="3671"/>
        <end position="3692"/>
    </location>
</feature>
<feature type="domain" description="EGF-like" evidence="3">
    <location>
        <begin position="2812"/>
        <end position="2861"/>
    </location>
</feature>
<feature type="domain" description="EGF-like" evidence="3">
    <location>
        <begin position="1952"/>
        <end position="1984"/>
    </location>
</feature>
<feature type="domain" description="EGF-like" evidence="3">
    <location>
        <begin position="1414"/>
        <end position="1453"/>
    </location>
</feature>
<keyword evidence="1" id="KW-0812">Transmembrane</keyword>
<feature type="signal peptide" evidence="2">
    <location>
        <begin position="1"/>
        <end position="23"/>
    </location>
</feature>
<feature type="domain" description="EGF-like" evidence="3">
    <location>
        <begin position="2153"/>
        <end position="2186"/>
    </location>
</feature>
<feature type="domain" description="EGF-like" evidence="3">
    <location>
        <begin position="854"/>
        <end position="890"/>
    </location>
</feature>
<feature type="domain" description="EGF-like" evidence="3">
    <location>
        <begin position="1857"/>
        <end position="1887"/>
    </location>
</feature>
<feature type="domain" description="EGF-like" evidence="3">
    <location>
        <begin position="1115"/>
        <end position="1147"/>
    </location>
</feature>
<dbReference type="SMART" id="SM00261">
    <property type="entry name" value="FU"/>
    <property type="match status" value="42"/>
</dbReference>
<feature type="domain" description="EGF-like" evidence="3">
    <location>
        <begin position="3051"/>
        <end position="3085"/>
    </location>
</feature>
<dbReference type="InterPro" id="IPR000742">
    <property type="entry name" value="EGF"/>
</dbReference>
<feature type="domain" description="EGF-like" evidence="3">
    <location>
        <begin position="3099"/>
        <end position="3150"/>
    </location>
</feature>
<dbReference type="HOGENOM" id="CLU_224438_0_0_1"/>
<feature type="domain" description="EGF-like" evidence="3">
    <location>
        <begin position="2762"/>
        <end position="2796"/>
    </location>
</feature>
<dbReference type="PANTHER" id="PTHR15332:SF175">
    <property type="entry name" value="PROPROTEIN CONVERTASE SUBTILISIN_KEXIN TYPE 5-LIKE"/>
    <property type="match status" value="1"/>
</dbReference>
<evidence type="ECO:0000313" key="5">
    <source>
        <dbReference type="Proteomes" id="UP000009168"/>
    </source>
</evidence>
<feature type="domain" description="EGF-like" evidence="3">
    <location>
        <begin position="1352"/>
        <end position="1389"/>
    </location>
</feature>
<dbReference type="InParanoid" id="Q244X4"/>
<feature type="domain" description="EGF-like" evidence="3">
    <location>
        <begin position="1558"/>
        <end position="1590"/>
    </location>
</feature>
<dbReference type="GeneID" id="7830144"/>
<dbReference type="Proteomes" id="UP000009168">
    <property type="component" value="Unassembled WGS sequence"/>
</dbReference>
<feature type="chain" id="PRO_5004202193" evidence="2">
    <location>
        <begin position="24"/>
        <end position="3708"/>
    </location>
</feature>
<feature type="domain" description="EGF-like" evidence="3">
    <location>
        <begin position="813"/>
        <end position="853"/>
    </location>
</feature>
<feature type="domain" description="EGF-like" evidence="3">
    <location>
        <begin position="913"/>
        <end position="946"/>
    </location>
</feature>
<feature type="domain" description="EGF-like" evidence="3">
    <location>
        <begin position="2987"/>
        <end position="3021"/>
    </location>
</feature>
<sequence length="3708" mass="409665">MALTTNWLLFIYLFCQSIQRLSSQYVGHDHWMIDSPTQQNHNVQYNIYEIGLEGQVILQISQFQQQSQNNGDIDISFLIEFPLKSFKHSGFFSIDRLLTQNLDENLLQAEKVELERIYSEDYVSGQSYQVKLSVRSNGYENIYLKISSIQSKIKIEQISHITINTNDLTHKFRNLQTTCPDGQYLSGSSCSDCNTNCLQCNGPKANNCILCDVTKRLDEKTPGQCQQCKGTLKFSAGGVDRCCYTYPGPNPCPSKICTSKNRCPNCTGSTDTYDEDSSKCIKKDDCLGQLLGPSGGSPNMYVCEPCPTDQLWFVTLKKCQAATDCKGNNRVVGKSCMACPAKCSSTCELGSDKLSLVCPVSCPPGQFLMEDDSCGPSCDENNGFYKVPSSIRCNACHSDCQSCNGKNQTDCTVCRKKYNKNSSTGICECDSQNGSFLDGSGICIACSPNCQTCNKVGQDQCLTCKAKQYKNEKGICGDCDTSNGFYLDKTDSICKSCDPTCKTCNNNQKDQCLSCNSPTAFVYDDGQCKEGCDTKNGFYQKNNQCLACAPTCLQCTSNSEANCQVCRNNFQMQSKKCTCTNVSGYYLDLLDGQCKTCYQNCDSCSGPKKFQCLTCKSDYSLFPDNTCQFCDTSNGYFTDKSNICIKCHSSCLTCNGPNEDNCQSCPLGKGLNKGKCDTDCDQEDGKFMNSGKCSDCASGCRKCINNSMSGCISCVDKNTIPSGTSNKRKCNGSYTPSSCQASNGMYVDFSTPSSISSSTGSCQSCSKGNLIQLIYTHPTNQIPTSLCIPCPTKNGYYLNSSNNCTKCDDSCQECQDDTKKCSVCKNNLFQMPDKTCVKACPNQYTFTKEGNCVECPSKCKQGCEEDQSFQIVCAVKCPDGQFIFDDDSCKSTCDTLNGFYTLAAANSQTRCKACHSSCITCSGSQENECISCKNGFQIDPVSKKCICPSTKFFMNPSGQCVACHASCNTCSDIGENNCLTCADTLDRQVNGTCALCDKENGWFLDSSSVCQKCHQSCLKCTSPDATACTKCKTGDYLYPDSTCKTGCPEVGFFKQTVSGIDNCKACDESCNKCSGPKNNNCTECSNGFQLNSNKCQCPSSGFFIKQVDDKQTCIACHRSCNTCNGVGRLECQTCASGYDKYPDNSCQFCDTNNGYFLNKNVCTKCADTCATCSNATDCNSCYYGFALKSDKTCTECNTEQGKFMLKDKCQDCVSGCRKCTNNQINQCTHCDGKYVKQGNKANFCSAQSCDSPKYIDASSGSCSTCSKGSVVIYVKKDDQNLSANCVKCPTRSGYYLDSSNNCQQCSVSDCQECDANDKCIICASPKSLKPDGTCSESCGDGFVSNDERVCIPCIENCKTCSFSISTNNPITTCSECKDTFTLLKDGTCSNCDTKNGKYLDSNQICQNCHATCQTCSDDKEISCLTCTKNLFKYQGKCVPCTDTGFSQVGTDCIKCDTSCKTCSDSTDKGCIICADGLTKFEDNTCKKCPDVGYYVDNSVENGVCKQCNPNCVKCIDNPTNCTECDHKNNIYLFKNKTCGNCDVSNGFFIANSNTECQECDNSCQTCNSSENTACSKCKHDKKIDLNNLCNVCDINNGFYIDGEHCKACHSSCKTCKNGGNIDGCILCKDGLYMHPNLECKECHEADGVFVNAANNNICTNCNDNCKTCFGDQSNNCKSCKGSLVLMEDNTCGNCDTENGHFLKDNVCYKCDDSCKTCSGKDKSQCIICADGLHKNSTTDLCEGCNLTLNKYIDPSDNKCYDCDPSCNNCSGKGKDTCTKCKEGLHRKPDNTCQDCPTENYFIQEEFCKSCDGSCLKCTNEKNNSCTACSPDKFLYENGTCGECNEFGYFKKDGNCLKCVENCKVCNDQISCEVCLDNFFFDKDLKCSICPNTKFFIKDNKYCSNCDSSCLTCKGENKTDCITCEENYDKIDGLCIPCPVIGYFKNHENKCLKCNDSCKTCLGETEHDCVVCADGKKFMEDNTCQECQNIGYFLGPLNGKVEVCQKCDGTCQTCNGKLQNQCLSCLDGKYLYDDNSCGECTENKVFRVDGTINKCEKCHEKCLKCNGNQESKCIQCSDPNEYIHEDKLCKPCLVEQAQFIQGLNCFICHETCQQCTDKGEDKCTVCKGDLKKLDGKCQVCPTVGYFVDGDQCIKCHDSCNTCNGATEDKCLTCKNDFKRNELTNKCEECDINNNFFTQDEICYPCDASCKTCSSKTADSCIKCEDKLSFNSLNLCVECKISNGFYINASNHCLPCSNNCLECIDNTQCTKCSDTFFLRKDKTCGLCDAKQFYDSSNNCQDCHSDCSVCTGPDQNQCTKCENASHYIRLDSSICGECDKNQYVDYGTNKCQSCHLDCATCNGPSATQCLTCSDSSAFICKQSDLESLNTKFSTTKTCEKTCLKCHSDCSTCFGETKQSCLTCSDSLATVQKDFSCSRCPERQFMNVDQKKCEPCGKNCINCDDSKNCTLCDDSYTNVEGICIYCAPGEYYDKVLQRCNQCHEDCQTCSGGSNKDCIACKKSNYFFDQNNQCVSKCEQGYIKKEQINKCVQCQYKIQDGQQICLPDCPEGETCSLVCGSNSKKISDILCECNEGFEFQQNSFDTCQIKCGKNSKFKDQNSCECNPHYVFSNALKTDCQIDCNLNSVRVDENTCKCQEGFTFIPSSSNQCQIDCGSHAIRKDANTCECESPSYEFSVPSNINCHLICGLNATQKDADSCICTKGFKFIEGSNTACEIECGQNTIHVDSNTCQCKPGYEFQKDSQTECQIICGKNATQSDQNTCKCLDGYEFEKGSNTQCQIKCGSHAKQIDPEKCECENGYQFKENSKTECQITCGENAINADSEKCKCKSEEYKFVDGSNKECEVVCGLNAKPKDRNTCSCIENYELIPGSSANCQLKCGENSKNENPNKCQCNPGFSQVHGSDIDCEIICGENSVRKDRNTCQCQDGYQFYQDSKTVCSITCGENAENDGINKCKCKAGYAKESGSERDCELICGENSERNDRNSCKCLSGYQFYQDSKSVCAIKCGQNSENSGINSCTCKQGFSLKENSKVDCEINCGSNAERVDENSCKCKTGYEFVENSVTQCQIKCGKNAKNKSFAECMCISDEYEFENGDKNSCQISCKENSTKQDIDTCKCNDGYSFVKNSKTQCQLDCGAHASNKDLNSCQCKQDFDFISGSKTECEIQCIQFSQKIDQNTCSCLEGYKFVENSINKCELSCGKFAKNSGPDKCECEYGFNQISKTECEVACEQNSEKESQHSCKCLVGYEFTKESKRSCQIVCGANSKVQGLDKCSCHNNFKLVEGSLIECEISCGPNAIQQDKNSCKCMEGFEFVEDSVFECVKSVKSSVSISDVKNYGFFYAIMFTTLAQGILLFVGFRLDQLDSFRVIPMQKVSYLHTSVLQRTQNNLKTAQNLDNSQVQKVQNESTLVDMNRYQQNNQSVILQDDPNNVSISVNPIEVQQQNTLINPVQPSLQQKSIIALESLALQNQITNFDLTKKKQYESVLDEIKPQKLSQAKHEQAIQYNYSLAQKTATNLDETQTSQKQDSNKHSLLKSFCIYHELFSLCQKSYSSQNRPLKCLLIWMKQIIQMALICSFSQAHVTFGIVVGLMAFIIQQILGQILQKLNSYNKLICSTIKYIIIFGIVGGLYYVIIKSMVDQINSKQVSQSNLIALTYLVCFAFDQIFIQSIVVIFKHFKKSQQIYNLSQLK</sequence>
<feature type="domain" description="EGF-like" evidence="3">
    <location>
        <begin position="1709"/>
        <end position="1742"/>
    </location>
</feature>
<organism evidence="4 5">
    <name type="scientific">Tetrahymena thermophila (strain SB210)</name>
    <dbReference type="NCBI Taxonomy" id="312017"/>
    <lineage>
        <taxon>Eukaryota</taxon>
        <taxon>Sar</taxon>
        <taxon>Alveolata</taxon>
        <taxon>Ciliophora</taxon>
        <taxon>Intramacronucleata</taxon>
        <taxon>Oligohymenophorea</taxon>
        <taxon>Hymenostomatida</taxon>
        <taxon>Tetrahymenina</taxon>
        <taxon>Tetrahymenidae</taxon>
        <taxon>Tetrahymena</taxon>
    </lineage>
</organism>
<reference evidence="5" key="1">
    <citation type="journal article" date="2006" name="PLoS Biol.">
        <title>Macronuclear genome sequence of the ciliate Tetrahymena thermophila, a model eukaryote.</title>
        <authorList>
            <person name="Eisen J.A."/>
            <person name="Coyne R.S."/>
            <person name="Wu M."/>
            <person name="Wu D."/>
            <person name="Thiagarajan M."/>
            <person name="Wortman J.R."/>
            <person name="Badger J.H."/>
            <person name="Ren Q."/>
            <person name="Amedeo P."/>
            <person name="Jones K.M."/>
            <person name="Tallon L.J."/>
            <person name="Delcher A.L."/>
            <person name="Salzberg S.L."/>
            <person name="Silva J.C."/>
            <person name="Haas B.J."/>
            <person name="Majoros W.H."/>
            <person name="Farzad M."/>
            <person name="Carlton J.M."/>
            <person name="Smith R.K. Jr."/>
            <person name="Garg J."/>
            <person name="Pearlman R.E."/>
            <person name="Karrer K.M."/>
            <person name="Sun L."/>
            <person name="Manning G."/>
            <person name="Elde N.C."/>
            <person name="Turkewitz A.P."/>
            <person name="Asai D.J."/>
            <person name="Wilkes D.E."/>
            <person name="Wang Y."/>
            <person name="Cai H."/>
            <person name="Collins K."/>
            <person name="Stewart B.A."/>
            <person name="Lee S.R."/>
            <person name="Wilamowska K."/>
            <person name="Weinberg Z."/>
            <person name="Ruzzo W.L."/>
            <person name="Wloga D."/>
            <person name="Gaertig J."/>
            <person name="Frankel J."/>
            <person name="Tsao C.-C."/>
            <person name="Gorovsky M.A."/>
            <person name="Keeling P.J."/>
            <person name="Waller R.F."/>
            <person name="Patron N.J."/>
            <person name="Cherry J.M."/>
            <person name="Stover N.A."/>
            <person name="Krieger C.J."/>
            <person name="del Toro C."/>
            <person name="Ryder H.F."/>
            <person name="Williamson S.C."/>
            <person name="Barbeau R.A."/>
            <person name="Hamilton E.P."/>
            <person name="Orias E."/>
        </authorList>
    </citation>
    <scope>NUCLEOTIDE SEQUENCE [LARGE SCALE GENOMIC DNA]</scope>
    <source>
        <strain evidence="5">SB210</strain>
    </source>
</reference>
<keyword evidence="2" id="KW-0732">Signal</keyword>
<feature type="domain" description="EGF-like" evidence="3">
    <location>
        <begin position="2559"/>
        <end position="2603"/>
    </location>
</feature>
<name>Q244X4_TETTS</name>
<evidence type="ECO:0000259" key="3">
    <source>
        <dbReference type="SMART" id="SM00181"/>
    </source>
</evidence>
<feature type="transmembrane region" description="Helical" evidence="1">
    <location>
        <begin position="3598"/>
        <end position="3618"/>
    </location>
</feature>
<feature type="domain" description="EGF-like" evidence="3">
    <location>
        <begin position="1312"/>
        <end position="1351"/>
    </location>
</feature>
<evidence type="ECO:0000313" key="4">
    <source>
        <dbReference type="EMBL" id="EAS03363.2"/>
    </source>
</evidence>
<feature type="domain" description="EGF-like" evidence="3">
    <location>
        <begin position="1248"/>
        <end position="1303"/>
    </location>
</feature>
<accession>Q244X4</accession>
<feature type="domain" description="EGF-like" evidence="3">
    <location>
        <begin position="2253"/>
        <end position="2283"/>
    </location>
</feature>
<dbReference type="PANTHER" id="PTHR15332">
    <property type="entry name" value="PROPROTEIN CONVERTASE SUBTILISIN_KEXIN TYPE 5-LIKE"/>
    <property type="match status" value="1"/>
</dbReference>
<evidence type="ECO:0000256" key="2">
    <source>
        <dbReference type="SAM" id="SignalP"/>
    </source>
</evidence>
<proteinExistence type="predicted"/>
<dbReference type="OrthoDB" id="10035969at2759"/>
<feature type="domain" description="EGF-like" evidence="3">
    <location>
        <begin position="1761"/>
        <end position="1793"/>
    </location>
</feature>
<feature type="domain" description="EGF-like" evidence="3">
    <location>
        <begin position="2683"/>
        <end position="2732"/>
    </location>
</feature>
<feature type="domain" description="EGF-like" evidence="3">
    <location>
        <begin position="3306"/>
        <end position="3340"/>
    </location>
</feature>
<dbReference type="SMART" id="SM00181">
    <property type="entry name" value="EGF"/>
    <property type="match status" value="37"/>
</dbReference>
<feature type="domain" description="EGF-like" evidence="3">
    <location>
        <begin position="3164"/>
        <end position="3214"/>
    </location>
</feature>
<feature type="domain" description="EGF-like" evidence="3">
    <location>
        <begin position="399"/>
        <end position="444"/>
    </location>
</feature>
<feature type="domain" description="EGF-like" evidence="3">
    <location>
        <begin position="1461"/>
        <end position="1505"/>
    </location>
</feature>
<dbReference type="InterPro" id="IPR009030">
    <property type="entry name" value="Growth_fac_rcpt_cys_sf"/>
</dbReference>
<dbReference type="InterPro" id="IPR006212">
    <property type="entry name" value="Furin_repeat"/>
</dbReference>
<dbReference type="KEGG" id="tet:TTHERM_00694430"/>
<feature type="domain" description="EGF-like" evidence="3">
    <location>
        <begin position="2923"/>
        <end position="2957"/>
    </location>
</feature>
<feature type="transmembrane region" description="Helical" evidence="1">
    <location>
        <begin position="3630"/>
        <end position="3651"/>
    </location>
</feature>
<feature type="domain" description="EGF-like" evidence="3">
    <location>
        <begin position="596"/>
        <end position="628"/>
    </location>
</feature>
<dbReference type="RefSeq" id="XP_001023608.2">
    <property type="nucleotide sequence ID" value="XM_001023608.2"/>
</dbReference>
<feature type="domain" description="EGF-like" evidence="3">
    <location>
        <begin position="2619"/>
        <end position="2667"/>
    </location>
</feature>
<feature type="domain" description="EGF-like" evidence="3">
    <location>
        <begin position="1904"/>
        <end position="1935"/>
    </location>
</feature>
<keyword evidence="1" id="KW-0472">Membrane</keyword>
<keyword evidence="5" id="KW-1185">Reference proteome</keyword>
<feature type="domain" description="EGF-like" evidence="3">
    <location>
        <begin position="2005"/>
        <end position="2037"/>
    </location>
</feature>
<evidence type="ECO:0000256" key="1">
    <source>
        <dbReference type="SAM" id="Phobius"/>
    </source>
</evidence>
<dbReference type="CDD" id="cd00064">
    <property type="entry name" value="FU"/>
    <property type="match status" value="4"/>
</dbReference>